<sequence>MSKKATYDVIIIGTGSAGFSAVEGALALGASVCVIESGKLGGECPNYACVPSKALLKTAALYRTAKQAREYGIELGNLSFDFEKLMRYRKHVVKTITGGGEYGDRYLSILKKLGVDIKHGEGVFVDDHVVEVGGENLYGKAIVIATGTVDFIPPIPGLSDIHYWGWKEAIESKRLPKSMAIIGAGPVGCEIATFYNTFGTRVTLLQAEDIVLPHEDREMSQLAQEGLLEQGIDVRTGAIEKNIVNARGGIYGIHVERMGQVETVAVEQIVVATGKRSNVQKLELDHAGVQVTKQGTLKTNKEQQTNVKHIFGAGDVDGGLQFTHTAHHEGYVAGYNAALSALKKHSAKKKVDERVVPRVTFIDPEVASVGLTTSEAHVQHKELLVGRYEIRQLGRAATENVHMGLIKIIVHPKTRKILGGHVIGASAGELIHEIALSMYLNAPIDKLAGMIHAFPTYSEGIKAAASSLSVEM</sequence>
<evidence type="ECO:0000256" key="2">
    <source>
        <dbReference type="ARBA" id="ARBA00022630"/>
    </source>
</evidence>
<feature type="binding site" evidence="5">
    <location>
        <position position="274"/>
    </location>
    <ligand>
        <name>NAD(+)</name>
        <dbReference type="ChEBI" id="CHEBI:57540"/>
    </ligand>
</feature>
<dbReference type="InterPro" id="IPR004099">
    <property type="entry name" value="Pyr_nucl-diS_OxRdtase_dimer"/>
</dbReference>
<name>A0A2M7XC30_9BACT</name>
<dbReference type="EMBL" id="PFWU01000039">
    <property type="protein sequence ID" value="PJA45414.1"/>
    <property type="molecule type" value="Genomic_DNA"/>
</dbReference>
<dbReference type="PRINTS" id="PR00368">
    <property type="entry name" value="FADPNR"/>
</dbReference>
<dbReference type="AlphaFoldDB" id="A0A2M7XC30"/>
<feature type="binding site" evidence="5">
    <location>
        <position position="315"/>
    </location>
    <ligand>
        <name>FAD</name>
        <dbReference type="ChEBI" id="CHEBI:57692"/>
    </ligand>
</feature>
<feature type="binding site" evidence="5">
    <location>
        <begin position="183"/>
        <end position="190"/>
    </location>
    <ligand>
        <name>NAD(+)</name>
        <dbReference type="ChEBI" id="CHEBI:57540"/>
    </ligand>
</feature>
<evidence type="ECO:0000256" key="1">
    <source>
        <dbReference type="ARBA" id="ARBA00007532"/>
    </source>
</evidence>
<evidence type="ECO:0000259" key="7">
    <source>
        <dbReference type="Pfam" id="PF02852"/>
    </source>
</evidence>
<feature type="binding site" evidence="5">
    <location>
        <position position="53"/>
    </location>
    <ligand>
        <name>FAD</name>
        <dbReference type="ChEBI" id="CHEBI:57692"/>
    </ligand>
</feature>
<evidence type="ECO:0000256" key="4">
    <source>
        <dbReference type="ARBA" id="ARBA00023002"/>
    </source>
</evidence>
<dbReference type="FunFam" id="3.30.390.30:FF:000001">
    <property type="entry name" value="Dihydrolipoyl dehydrogenase"/>
    <property type="match status" value="1"/>
</dbReference>
<dbReference type="PIRSF" id="PIRSF000350">
    <property type="entry name" value="Mercury_reductase_MerA"/>
    <property type="match status" value="1"/>
</dbReference>
<keyword evidence="3 5" id="KW-0274">FAD</keyword>
<dbReference type="Pfam" id="PF02852">
    <property type="entry name" value="Pyr_redox_dim"/>
    <property type="match status" value="1"/>
</dbReference>
<dbReference type="Proteomes" id="UP000229385">
    <property type="component" value="Unassembled WGS sequence"/>
</dbReference>
<dbReference type="SUPFAM" id="SSF51905">
    <property type="entry name" value="FAD/NAD(P)-binding domain"/>
    <property type="match status" value="1"/>
</dbReference>
<evidence type="ECO:0000259" key="8">
    <source>
        <dbReference type="Pfam" id="PF07992"/>
    </source>
</evidence>
<dbReference type="PRINTS" id="PR00411">
    <property type="entry name" value="PNDRDTASEI"/>
</dbReference>
<feature type="domain" description="Pyridine nucleotide-disulphide oxidoreductase dimerisation" evidence="7">
    <location>
        <begin position="356"/>
        <end position="464"/>
    </location>
</feature>
<comment type="similarity">
    <text evidence="1">Belongs to the class-I pyridine nucleotide-disulfide oxidoreductase family.</text>
</comment>
<evidence type="ECO:0000256" key="6">
    <source>
        <dbReference type="PIRSR" id="PIRSR000350-4"/>
    </source>
</evidence>
<keyword evidence="5" id="KW-0520">NAD</keyword>
<feature type="disulfide bond" description="Redox-active" evidence="6">
    <location>
        <begin position="44"/>
        <end position="49"/>
    </location>
</feature>
<evidence type="ECO:0008006" key="11">
    <source>
        <dbReference type="Google" id="ProtNLM"/>
    </source>
</evidence>
<dbReference type="GO" id="GO:0003955">
    <property type="term" value="F:NAD(P)H dehydrogenase (quinone) activity"/>
    <property type="evidence" value="ECO:0007669"/>
    <property type="project" value="TreeGrafter"/>
</dbReference>
<keyword evidence="5" id="KW-0547">Nucleotide-binding</keyword>
<dbReference type="InterPro" id="IPR023753">
    <property type="entry name" value="FAD/NAD-binding_dom"/>
</dbReference>
<dbReference type="InterPro" id="IPR036188">
    <property type="entry name" value="FAD/NAD-bd_sf"/>
</dbReference>
<comment type="cofactor">
    <cofactor evidence="5">
        <name>FAD</name>
        <dbReference type="ChEBI" id="CHEBI:57692"/>
    </cofactor>
    <text evidence="5">Binds 1 FAD per subunit.</text>
</comment>
<dbReference type="PANTHER" id="PTHR43014">
    <property type="entry name" value="MERCURIC REDUCTASE"/>
    <property type="match status" value="1"/>
</dbReference>
<dbReference type="Gene3D" id="3.30.390.30">
    <property type="match status" value="1"/>
</dbReference>
<dbReference type="InterPro" id="IPR016156">
    <property type="entry name" value="FAD/NAD-linked_Rdtase_dimer_sf"/>
</dbReference>
<dbReference type="InterPro" id="IPR001100">
    <property type="entry name" value="Pyr_nuc-diS_OxRdtase"/>
</dbReference>
<dbReference type="Gene3D" id="3.50.50.60">
    <property type="entry name" value="FAD/NAD(P)-binding domain"/>
    <property type="match status" value="2"/>
</dbReference>
<evidence type="ECO:0000256" key="5">
    <source>
        <dbReference type="PIRSR" id="PIRSR000350-3"/>
    </source>
</evidence>
<protein>
    <recommendedName>
        <fullName evidence="11">Dihydrolipoyl dehydrogenase</fullName>
    </recommendedName>
</protein>
<dbReference type="SUPFAM" id="SSF55424">
    <property type="entry name" value="FAD/NAD-linked reductases, dimerisation (C-terminal) domain"/>
    <property type="match status" value="1"/>
</dbReference>
<organism evidence="9 10">
    <name type="scientific">Candidatus Uhrbacteria bacterium CG_4_9_14_3_um_filter_50_9</name>
    <dbReference type="NCBI Taxonomy" id="1975035"/>
    <lineage>
        <taxon>Bacteria</taxon>
        <taxon>Candidatus Uhriibacteriota</taxon>
    </lineage>
</organism>
<evidence type="ECO:0000313" key="9">
    <source>
        <dbReference type="EMBL" id="PJA45414.1"/>
    </source>
</evidence>
<accession>A0A2M7XC30</accession>
<keyword evidence="4" id="KW-0560">Oxidoreductase</keyword>
<dbReference type="Pfam" id="PF07992">
    <property type="entry name" value="Pyr_redox_2"/>
    <property type="match status" value="1"/>
</dbReference>
<comment type="caution">
    <text evidence="9">The sequence shown here is derived from an EMBL/GenBank/DDBJ whole genome shotgun (WGS) entry which is preliminary data.</text>
</comment>
<feature type="domain" description="FAD/NAD(P)-binding" evidence="8">
    <location>
        <begin position="7"/>
        <end position="330"/>
    </location>
</feature>
<dbReference type="GO" id="GO:0050660">
    <property type="term" value="F:flavin adenine dinucleotide binding"/>
    <property type="evidence" value="ECO:0007669"/>
    <property type="project" value="TreeGrafter"/>
</dbReference>
<feature type="binding site" evidence="5">
    <location>
        <position position="122"/>
    </location>
    <ligand>
        <name>FAD</name>
        <dbReference type="ChEBI" id="CHEBI:57692"/>
    </ligand>
</feature>
<gene>
    <name evidence="9" type="ORF">CO174_03250</name>
</gene>
<proteinExistence type="inferred from homology"/>
<dbReference type="PANTHER" id="PTHR43014:SF4">
    <property type="entry name" value="PYRIDINE NUCLEOTIDE-DISULFIDE OXIDOREDUCTASE RCLA-RELATED"/>
    <property type="match status" value="1"/>
</dbReference>
<evidence type="ECO:0000313" key="10">
    <source>
        <dbReference type="Proteomes" id="UP000229385"/>
    </source>
</evidence>
<evidence type="ECO:0000256" key="3">
    <source>
        <dbReference type="ARBA" id="ARBA00022827"/>
    </source>
</evidence>
<keyword evidence="2" id="KW-0285">Flavoprotein</keyword>
<reference evidence="10" key="1">
    <citation type="submission" date="2017-09" db="EMBL/GenBank/DDBJ databases">
        <title>Depth-based differentiation of microbial function through sediment-hosted aquifers and enrichment of novel symbionts in the deep terrestrial subsurface.</title>
        <authorList>
            <person name="Probst A.J."/>
            <person name="Ladd B."/>
            <person name="Jarett J.K."/>
            <person name="Geller-Mcgrath D.E."/>
            <person name="Sieber C.M.K."/>
            <person name="Emerson J.B."/>
            <person name="Anantharaman K."/>
            <person name="Thomas B.C."/>
            <person name="Malmstrom R."/>
            <person name="Stieglmeier M."/>
            <person name="Klingl A."/>
            <person name="Woyke T."/>
            <person name="Ryan C.M."/>
            <person name="Banfield J.F."/>
        </authorList>
    </citation>
    <scope>NUCLEOTIDE SEQUENCE [LARGE SCALE GENOMIC DNA]</scope>
</reference>